<dbReference type="Gene3D" id="3.10.310.50">
    <property type="match status" value="1"/>
</dbReference>
<keyword evidence="3" id="KW-1185">Reference proteome</keyword>
<dbReference type="PANTHER" id="PTHR30373:SF8">
    <property type="entry name" value="BLL7265 PROTEIN"/>
    <property type="match status" value="1"/>
</dbReference>
<dbReference type="STRING" id="1123269.NX02_00900"/>
<protein>
    <recommendedName>
        <fullName evidence="4">TPM domain-containing protein</fullName>
    </recommendedName>
</protein>
<dbReference type="EMBL" id="CP006644">
    <property type="protein sequence ID" value="AHE51946.1"/>
    <property type="molecule type" value="Genomic_DNA"/>
</dbReference>
<evidence type="ECO:0000256" key="1">
    <source>
        <dbReference type="SAM" id="Phobius"/>
    </source>
</evidence>
<dbReference type="eggNOG" id="COG3762">
    <property type="taxonomic scope" value="Bacteria"/>
</dbReference>
<keyword evidence="1" id="KW-0812">Transmembrane</keyword>
<proteinExistence type="predicted"/>
<dbReference type="KEGG" id="ssan:NX02_00900"/>
<gene>
    <name evidence="2" type="ORF">NX02_00900</name>
</gene>
<dbReference type="Proteomes" id="UP000018851">
    <property type="component" value="Chromosome"/>
</dbReference>
<dbReference type="OrthoDB" id="5825388at2"/>
<organism evidence="2 3">
    <name type="scientific">Sphingomonas sanxanigenens DSM 19645 = NX02</name>
    <dbReference type="NCBI Taxonomy" id="1123269"/>
    <lineage>
        <taxon>Bacteria</taxon>
        <taxon>Pseudomonadati</taxon>
        <taxon>Pseudomonadota</taxon>
        <taxon>Alphaproteobacteria</taxon>
        <taxon>Sphingomonadales</taxon>
        <taxon>Sphingomonadaceae</taxon>
        <taxon>Sphingomonas</taxon>
    </lineage>
</organism>
<evidence type="ECO:0000313" key="3">
    <source>
        <dbReference type="Proteomes" id="UP000018851"/>
    </source>
</evidence>
<evidence type="ECO:0000313" key="2">
    <source>
        <dbReference type="EMBL" id="AHE51946.1"/>
    </source>
</evidence>
<reference evidence="2 3" key="1">
    <citation type="submission" date="2013-07" db="EMBL/GenBank/DDBJ databases">
        <title>Completed genome of Sphingomonas sanxanigenens NX02.</title>
        <authorList>
            <person name="Ma T."/>
            <person name="Huang H."/>
            <person name="Wu M."/>
            <person name="Li X."/>
            <person name="Li G."/>
        </authorList>
    </citation>
    <scope>NUCLEOTIDE SEQUENCE [LARGE SCALE GENOMIC DNA]</scope>
    <source>
        <strain evidence="2 3">NX02</strain>
    </source>
</reference>
<sequence length="228" mass="24596">MATGFKTLSEADHRLVTEAVAAAERGTDGEIVTIVADRSDDYRDVALCWVLGVVLAVLALAALLPGHVTWLFHWTGGGWKEAIAPGELLPVLLGVVAIKAAAAWLLLAWRPLRLALTPRGVRNRRVRARAIQLFKVGAEYRTRGRVGIVIYLSIAEHRAEIVADSAIAAKVTSECWGDAMAAMIDHVRAGRPGEGMAAAVAQVGMVLARHFPKSEDDVNELPDRLIEL</sequence>
<dbReference type="AlphaFoldDB" id="W0A4I9"/>
<feature type="transmembrane region" description="Helical" evidence="1">
    <location>
        <begin position="46"/>
        <end position="68"/>
    </location>
</feature>
<dbReference type="RefSeq" id="WP_025290330.1">
    <property type="nucleotide sequence ID" value="NZ_CP006644.1"/>
</dbReference>
<dbReference type="HOGENOM" id="CLU_086382_0_2_5"/>
<name>W0A4I9_9SPHN</name>
<accession>W0A4I9</accession>
<keyword evidence="1" id="KW-1133">Transmembrane helix</keyword>
<feature type="transmembrane region" description="Helical" evidence="1">
    <location>
        <begin position="88"/>
        <end position="109"/>
    </location>
</feature>
<keyword evidence="1" id="KW-0472">Membrane</keyword>
<dbReference type="PATRIC" id="fig|1123269.5.peg.180"/>
<dbReference type="PANTHER" id="PTHR30373">
    <property type="entry name" value="UPF0603 PROTEIN YGCG"/>
    <property type="match status" value="1"/>
</dbReference>
<evidence type="ECO:0008006" key="4">
    <source>
        <dbReference type="Google" id="ProtNLM"/>
    </source>
</evidence>